<evidence type="ECO:0000256" key="1">
    <source>
        <dbReference type="SAM" id="MobiDB-lite"/>
    </source>
</evidence>
<dbReference type="AlphaFoldDB" id="A0ABD5TF71"/>
<evidence type="ECO:0000313" key="3">
    <source>
        <dbReference type="EMBL" id="MFC6785179.1"/>
    </source>
</evidence>
<dbReference type="EMBL" id="JBHSWX010000011">
    <property type="protein sequence ID" value="MFC6785083.1"/>
    <property type="molecule type" value="Genomic_DNA"/>
</dbReference>
<gene>
    <name evidence="2" type="ORF">ACFQFD_03530</name>
    <name evidence="3" type="ORF">ACFQFD_04070</name>
    <name evidence="4" type="ORF">ACFQFD_18370</name>
    <name evidence="5" type="ORF">ACFQFD_18575</name>
    <name evidence="6" type="ORF">ACFQFD_18765</name>
</gene>
<reference evidence="6" key="1">
    <citation type="journal article" date="2014" name="Int. J. Syst. Evol. Microbiol.">
        <title>Complete genome sequence of Corynebacterium casei LMG S-19264T (=DSM 44701T), isolated from a smear-ripened cheese.</title>
        <authorList>
            <consortium name="US DOE Joint Genome Institute (JGI-PGF)"/>
            <person name="Walter F."/>
            <person name="Albersmeier A."/>
            <person name="Kalinowski J."/>
            <person name="Ruckert C."/>
        </authorList>
    </citation>
    <scope>NUCLEOTIDE SEQUENCE [LARGE SCALE GENOMIC DNA]</scope>
    <source>
        <strain evidence="6">NBRC 112888</strain>
    </source>
</reference>
<sequence>MARERTTLSGEDAEQFADIREDLSEHRRGELSNAEVVRRLMEMWEKEQSPGRR</sequence>
<protein>
    <recommendedName>
        <fullName evidence="8">Ribbon-helix-helix protein, copG family</fullName>
    </recommendedName>
</protein>
<organism evidence="6 7">
    <name type="scientific">Halobaculum halobium</name>
    <dbReference type="NCBI Taxonomy" id="3032281"/>
    <lineage>
        <taxon>Archaea</taxon>
        <taxon>Methanobacteriati</taxon>
        <taxon>Methanobacteriota</taxon>
        <taxon>Stenosarchaea group</taxon>
        <taxon>Halobacteria</taxon>
        <taxon>Halobacteriales</taxon>
        <taxon>Haloferacaceae</taxon>
        <taxon>Halobaculum</taxon>
    </lineage>
</organism>
<evidence type="ECO:0000313" key="6">
    <source>
        <dbReference type="EMBL" id="MFC6787969.1"/>
    </source>
</evidence>
<evidence type="ECO:0008006" key="8">
    <source>
        <dbReference type="Google" id="ProtNLM"/>
    </source>
</evidence>
<evidence type="ECO:0000313" key="4">
    <source>
        <dbReference type="EMBL" id="MFC6787890.1"/>
    </source>
</evidence>
<proteinExistence type="predicted"/>
<keyword evidence="7" id="KW-1185">Reference proteome</keyword>
<reference evidence="6" key="3">
    <citation type="submission" date="2024-09" db="EMBL/GenBank/DDBJ databases">
        <authorList>
            <person name="Sun Q."/>
        </authorList>
    </citation>
    <scope>NUCLEOTIDE SEQUENCE</scope>
    <source>
        <strain evidence="6">NBRC 112888</strain>
    </source>
</reference>
<dbReference type="EMBL" id="JBHSWX010000012">
    <property type="protein sequence ID" value="MFC6787890.1"/>
    <property type="molecule type" value="Genomic_DNA"/>
</dbReference>
<comment type="caution">
    <text evidence="6">The sequence shown here is derived from an EMBL/GenBank/DDBJ whole genome shotgun (WGS) entry which is preliminary data.</text>
</comment>
<evidence type="ECO:0000313" key="2">
    <source>
        <dbReference type="EMBL" id="MFC6785083.1"/>
    </source>
</evidence>
<dbReference type="RefSeq" id="WP_284062022.1">
    <property type="nucleotide sequence ID" value="NZ_CP126158.1"/>
</dbReference>
<name>A0ABD5TF71_9EURY</name>
<accession>A0ABD5TF71</accession>
<feature type="compositionally biased region" description="Basic and acidic residues" evidence="1">
    <location>
        <begin position="17"/>
        <end position="30"/>
    </location>
</feature>
<feature type="region of interest" description="Disordered" evidence="1">
    <location>
        <begin position="1"/>
        <end position="30"/>
    </location>
</feature>
<reference evidence="7" key="2">
    <citation type="journal article" date="2019" name="Int. J. Syst. Evol. Microbiol.">
        <title>The Global Catalogue of Microorganisms (GCM) 10K type strain sequencing project: providing services to taxonomists for standard genome sequencing and annotation.</title>
        <authorList>
            <consortium name="The Broad Institute Genomics Platform"/>
            <consortium name="The Broad Institute Genome Sequencing Center for Infectious Disease"/>
            <person name="Wu L."/>
            <person name="Ma J."/>
        </authorList>
    </citation>
    <scope>NUCLEOTIDE SEQUENCE [LARGE SCALE GENOMIC DNA]</scope>
    <source>
        <strain evidence="7">SYNS20</strain>
    </source>
</reference>
<evidence type="ECO:0000313" key="5">
    <source>
        <dbReference type="EMBL" id="MFC6787931.1"/>
    </source>
</evidence>
<dbReference type="EMBL" id="JBHSWX010000012">
    <property type="protein sequence ID" value="MFC6785179.1"/>
    <property type="molecule type" value="Genomic_DNA"/>
</dbReference>
<dbReference type="Proteomes" id="UP001596443">
    <property type="component" value="Unassembled WGS sequence"/>
</dbReference>
<evidence type="ECO:0000313" key="7">
    <source>
        <dbReference type="Proteomes" id="UP001596443"/>
    </source>
</evidence>
<dbReference type="EMBL" id="JBHSWX010000012">
    <property type="protein sequence ID" value="MFC6787931.1"/>
    <property type="molecule type" value="Genomic_DNA"/>
</dbReference>
<dbReference type="GeneID" id="81211113"/>
<dbReference type="EMBL" id="JBHSWX010000012">
    <property type="protein sequence ID" value="MFC6787969.1"/>
    <property type="molecule type" value="Genomic_DNA"/>
</dbReference>